<evidence type="ECO:0000313" key="4">
    <source>
        <dbReference type="Proteomes" id="UP001175227"/>
    </source>
</evidence>
<proteinExistence type="predicted"/>
<name>A0AA39NZK6_9AGAR</name>
<dbReference type="AlphaFoldDB" id="A0AA39NZK6"/>
<evidence type="ECO:0000256" key="1">
    <source>
        <dbReference type="SAM" id="MobiDB-lite"/>
    </source>
</evidence>
<dbReference type="Proteomes" id="UP001175227">
    <property type="component" value="Unassembled WGS sequence"/>
</dbReference>
<feature type="region of interest" description="Disordered" evidence="1">
    <location>
        <begin position="156"/>
        <end position="182"/>
    </location>
</feature>
<organism evidence="3 4">
    <name type="scientific">Armillaria novae-zelandiae</name>
    <dbReference type="NCBI Taxonomy" id="153914"/>
    <lineage>
        <taxon>Eukaryota</taxon>
        <taxon>Fungi</taxon>
        <taxon>Dikarya</taxon>
        <taxon>Basidiomycota</taxon>
        <taxon>Agaricomycotina</taxon>
        <taxon>Agaricomycetes</taxon>
        <taxon>Agaricomycetidae</taxon>
        <taxon>Agaricales</taxon>
        <taxon>Marasmiineae</taxon>
        <taxon>Physalacriaceae</taxon>
        <taxon>Armillaria</taxon>
    </lineage>
</organism>
<dbReference type="PANTHER" id="PTHR20858">
    <property type="entry name" value="PHOSPHOMETHYLPYRIMIDINE KINASE"/>
    <property type="match status" value="1"/>
</dbReference>
<dbReference type="GO" id="GO:0008902">
    <property type="term" value="F:hydroxymethylpyrimidine kinase activity"/>
    <property type="evidence" value="ECO:0007669"/>
    <property type="project" value="TreeGrafter"/>
</dbReference>
<dbReference type="InterPro" id="IPR013749">
    <property type="entry name" value="PM/HMP-P_kinase-1"/>
</dbReference>
<comment type="caution">
    <text evidence="3">The sequence shown here is derived from an EMBL/GenBank/DDBJ whole genome shotgun (WGS) entry which is preliminary data.</text>
</comment>
<dbReference type="SUPFAM" id="SSF53613">
    <property type="entry name" value="Ribokinase-like"/>
    <property type="match status" value="1"/>
</dbReference>
<sequence>MSSLPLRCLLFDKLCCTPGYQPWRGKDWDALRCRDYPGGCSRIEDALWGNVPPLVCYPVCVSTSGHFLLNPDAIDVMVKDLFSLATLITPNNSEAQLLLAHGRPGAYPGISTLGDMYQACTDFFPQFTPGPKVILLKRGHVTATVYSCKASSTRQTAASQKLSPRSDFGGGRHDKSKIQRYSSKTSLIQRSRNLSMSYALHQESVT</sequence>
<reference evidence="3" key="1">
    <citation type="submission" date="2023-06" db="EMBL/GenBank/DDBJ databases">
        <authorList>
            <consortium name="Lawrence Berkeley National Laboratory"/>
            <person name="Ahrendt S."/>
            <person name="Sahu N."/>
            <person name="Indic B."/>
            <person name="Wong-Bajracharya J."/>
            <person name="Merenyi Z."/>
            <person name="Ke H.-M."/>
            <person name="Monk M."/>
            <person name="Kocsube S."/>
            <person name="Drula E."/>
            <person name="Lipzen A."/>
            <person name="Balint B."/>
            <person name="Henrissat B."/>
            <person name="Andreopoulos B."/>
            <person name="Martin F.M."/>
            <person name="Harder C.B."/>
            <person name="Rigling D."/>
            <person name="Ford K.L."/>
            <person name="Foster G.D."/>
            <person name="Pangilinan J."/>
            <person name="Papanicolaou A."/>
            <person name="Barry K."/>
            <person name="LaButti K."/>
            <person name="Viragh M."/>
            <person name="Koriabine M."/>
            <person name="Yan M."/>
            <person name="Riley R."/>
            <person name="Champramary S."/>
            <person name="Plett K.L."/>
            <person name="Tsai I.J."/>
            <person name="Slot J."/>
            <person name="Sipos G."/>
            <person name="Plett J."/>
            <person name="Nagy L.G."/>
            <person name="Grigoriev I.V."/>
        </authorList>
    </citation>
    <scope>NUCLEOTIDE SEQUENCE</scope>
    <source>
        <strain evidence="3">ICMP 16352</strain>
    </source>
</reference>
<evidence type="ECO:0000259" key="2">
    <source>
        <dbReference type="Pfam" id="PF08543"/>
    </source>
</evidence>
<dbReference type="Gene3D" id="3.40.1190.20">
    <property type="match status" value="1"/>
</dbReference>
<dbReference type="EMBL" id="JAUEPR010000025">
    <property type="protein sequence ID" value="KAK0474813.1"/>
    <property type="molecule type" value="Genomic_DNA"/>
</dbReference>
<protein>
    <recommendedName>
        <fullName evidence="2">Pyridoxamine kinase/Phosphomethylpyrimidine kinase domain-containing protein</fullName>
    </recommendedName>
</protein>
<dbReference type="Pfam" id="PF08543">
    <property type="entry name" value="Phos_pyr_kin"/>
    <property type="match status" value="1"/>
</dbReference>
<feature type="domain" description="Pyridoxamine kinase/Phosphomethylpyrimidine kinase" evidence="2">
    <location>
        <begin position="50"/>
        <end position="145"/>
    </location>
</feature>
<dbReference type="InterPro" id="IPR029056">
    <property type="entry name" value="Ribokinase-like"/>
</dbReference>
<keyword evidence="4" id="KW-1185">Reference proteome</keyword>
<evidence type="ECO:0000313" key="3">
    <source>
        <dbReference type="EMBL" id="KAK0474813.1"/>
    </source>
</evidence>
<gene>
    <name evidence="3" type="ORF">IW261DRAFT_527075</name>
</gene>
<dbReference type="GO" id="GO:0009228">
    <property type="term" value="P:thiamine biosynthetic process"/>
    <property type="evidence" value="ECO:0007669"/>
    <property type="project" value="TreeGrafter"/>
</dbReference>
<dbReference type="PANTHER" id="PTHR20858:SF17">
    <property type="entry name" value="HYDROXYMETHYLPYRIMIDINE_PHOSPHOMETHYLPYRIMIDINE KINASE THI20-RELATED"/>
    <property type="match status" value="1"/>
</dbReference>
<dbReference type="GO" id="GO:0008972">
    <property type="term" value="F:phosphomethylpyrimidine kinase activity"/>
    <property type="evidence" value="ECO:0007669"/>
    <property type="project" value="TreeGrafter"/>
</dbReference>
<accession>A0AA39NZK6</accession>
<dbReference type="GO" id="GO:0005829">
    <property type="term" value="C:cytosol"/>
    <property type="evidence" value="ECO:0007669"/>
    <property type="project" value="TreeGrafter"/>
</dbReference>